<dbReference type="InterPro" id="IPR046848">
    <property type="entry name" value="E_motif"/>
</dbReference>
<evidence type="ECO:0000313" key="5">
    <source>
        <dbReference type="Proteomes" id="UP000027138"/>
    </source>
</evidence>
<dbReference type="PANTHER" id="PTHR47926">
    <property type="entry name" value="PENTATRICOPEPTIDE REPEAT-CONTAINING PROTEIN"/>
    <property type="match status" value="1"/>
</dbReference>
<accession>A0A067L5P6</accession>
<dbReference type="FunFam" id="1.25.40.10:FF:000442">
    <property type="entry name" value="Pentatricopeptide repeat-containing protein At3g49710"/>
    <property type="match status" value="2"/>
</dbReference>
<protein>
    <recommendedName>
        <fullName evidence="6">Pentatricopeptide repeat-containing protein</fullName>
    </recommendedName>
</protein>
<dbReference type="Gene3D" id="1.25.40.10">
    <property type="entry name" value="Tetratricopeptide repeat domain"/>
    <property type="match status" value="4"/>
</dbReference>
<proteinExistence type="inferred from homology"/>
<sequence length="539" mass="60236">MALHSHLIKTALTFSTFVSNSLIDMYSKCNAIESAEKAFSDIPFKNNRSWNVMITACSKAGFFPKARQLLDKMPEPDLVAYNSLISGFSHHGLYRESINTFKRMQKDFSCLCLNEFTVVGVVSSCACLGALEWLRQLHGAAIIIGLELNLIVYNALIDAYGKCGEPSTCYCIFSGMPERDVVSWTSMIAAYARASRMDDAFNIFTEMPVKNTVSWTSLIAGFAQNGHSYKALDIFGQMQEEGVQPNTFTFVTILSACADLALIQRGKQIHGHIFRRSPRSDLCNLYILNALIDMYCKCGEMKSSTMLFEGMPVKNIVSWNSMITGLARNGYAEESLLTFRKMIEEKTMPNHITFLGVLFACSHTGLVCEGLKILDMMEKNYAVNPELEHYTILIDLLGKKNRLMEAMELIDKAPNGSDHAAMWGALLGACQLHGNLDLAARAAGALFQLEPANTGRYTMLSNIYAAANKWSDADRVRTVIANRGLKKEAAQSWIEVRNTRYEFVAGDRDHYYLKEIDEVICKLVSHMKEAGYQPCTFDS</sequence>
<feature type="repeat" description="PPR" evidence="3">
    <location>
        <begin position="180"/>
        <end position="210"/>
    </location>
</feature>
<feature type="repeat" description="PPR" evidence="3">
    <location>
        <begin position="149"/>
        <end position="179"/>
    </location>
</feature>
<keyword evidence="1" id="KW-0677">Repeat</keyword>
<dbReference type="PROSITE" id="PS51375">
    <property type="entry name" value="PPR"/>
    <property type="match status" value="5"/>
</dbReference>
<organism evidence="4 5">
    <name type="scientific">Jatropha curcas</name>
    <name type="common">Barbados nut</name>
    <dbReference type="NCBI Taxonomy" id="180498"/>
    <lineage>
        <taxon>Eukaryota</taxon>
        <taxon>Viridiplantae</taxon>
        <taxon>Streptophyta</taxon>
        <taxon>Embryophyta</taxon>
        <taxon>Tracheophyta</taxon>
        <taxon>Spermatophyta</taxon>
        <taxon>Magnoliopsida</taxon>
        <taxon>eudicotyledons</taxon>
        <taxon>Gunneridae</taxon>
        <taxon>Pentapetalae</taxon>
        <taxon>rosids</taxon>
        <taxon>fabids</taxon>
        <taxon>Malpighiales</taxon>
        <taxon>Euphorbiaceae</taxon>
        <taxon>Crotonoideae</taxon>
        <taxon>Jatropheae</taxon>
        <taxon>Jatropha</taxon>
    </lineage>
</organism>
<dbReference type="GO" id="GO:0003723">
    <property type="term" value="F:RNA binding"/>
    <property type="evidence" value="ECO:0007669"/>
    <property type="project" value="InterPro"/>
</dbReference>
<dbReference type="AlphaFoldDB" id="A0A067L5P6"/>
<dbReference type="PANTHER" id="PTHR47926:SF346">
    <property type="entry name" value="PENTATRICOPEPTIDE REPEAT-CONTAINING PROTEIN"/>
    <property type="match status" value="1"/>
</dbReference>
<evidence type="ECO:0000256" key="2">
    <source>
        <dbReference type="ARBA" id="ARBA00061659"/>
    </source>
</evidence>
<reference evidence="4 5" key="1">
    <citation type="journal article" date="2014" name="PLoS ONE">
        <title>Global Analysis of Gene Expression Profiles in Physic Nut (Jatropha curcas L.) Seedlings Exposed to Salt Stress.</title>
        <authorList>
            <person name="Zhang L."/>
            <person name="Zhang C."/>
            <person name="Wu P."/>
            <person name="Chen Y."/>
            <person name="Li M."/>
            <person name="Jiang H."/>
            <person name="Wu G."/>
        </authorList>
    </citation>
    <scope>NUCLEOTIDE SEQUENCE [LARGE SCALE GENOMIC DNA]</scope>
    <source>
        <strain evidence="5">cv. GZQX0401</strain>
        <tissue evidence="4">Young leaves</tissue>
    </source>
</reference>
<dbReference type="Pfam" id="PF20431">
    <property type="entry name" value="E_motif"/>
    <property type="match status" value="1"/>
</dbReference>
<gene>
    <name evidence="4" type="ORF">JCGZ_03716</name>
</gene>
<evidence type="ECO:0000256" key="1">
    <source>
        <dbReference type="ARBA" id="ARBA00022737"/>
    </source>
</evidence>
<evidence type="ECO:0000256" key="3">
    <source>
        <dbReference type="PROSITE-ProRule" id="PRU00708"/>
    </source>
</evidence>
<dbReference type="GO" id="GO:0009451">
    <property type="term" value="P:RNA modification"/>
    <property type="evidence" value="ECO:0007669"/>
    <property type="project" value="InterPro"/>
</dbReference>
<dbReference type="Proteomes" id="UP000027138">
    <property type="component" value="Unassembled WGS sequence"/>
</dbReference>
<dbReference type="InterPro" id="IPR011990">
    <property type="entry name" value="TPR-like_helical_dom_sf"/>
</dbReference>
<feature type="repeat" description="PPR" evidence="3">
    <location>
        <begin position="315"/>
        <end position="349"/>
    </location>
</feature>
<dbReference type="InterPro" id="IPR002885">
    <property type="entry name" value="PPR_rpt"/>
</dbReference>
<evidence type="ECO:0000313" key="4">
    <source>
        <dbReference type="EMBL" id="KDP39434.1"/>
    </source>
</evidence>
<dbReference type="NCBIfam" id="TIGR00756">
    <property type="entry name" value="PPR"/>
    <property type="match status" value="6"/>
</dbReference>
<dbReference type="Pfam" id="PF01535">
    <property type="entry name" value="PPR"/>
    <property type="match status" value="4"/>
</dbReference>
<dbReference type="SUPFAM" id="SSF48452">
    <property type="entry name" value="TPR-like"/>
    <property type="match status" value="1"/>
</dbReference>
<dbReference type="FunFam" id="1.25.40.10:FF:000031">
    <property type="entry name" value="Pentatricopeptide repeat-containing protein mitochondrial"/>
    <property type="match status" value="1"/>
</dbReference>
<feature type="repeat" description="PPR" evidence="3">
    <location>
        <begin position="46"/>
        <end position="80"/>
    </location>
</feature>
<dbReference type="FunFam" id="1.25.40.10:FF:000280">
    <property type="entry name" value="Pentatricopeptide repeat-containing protein"/>
    <property type="match status" value="1"/>
</dbReference>
<keyword evidence="5" id="KW-1185">Reference proteome</keyword>
<dbReference type="OrthoDB" id="185373at2759"/>
<comment type="similarity">
    <text evidence="2">Belongs to the PPR family. PCMP-E subfamily.</text>
</comment>
<dbReference type="InterPro" id="IPR046960">
    <property type="entry name" value="PPR_At4g14850-like_plant"/>
</dbReference>
<feature type="repeat" description="PPR" evidence="3">
    <location>
        <begin position="211"/>
        <end position="245"/>
    </location>
</feature>
<dbReference type="EMBL" id="KK914352">
    <property type="protein sequence ID" value="KDP39434.1"/>
    <property type="molecule type" value="Genomic_DNA"/>
</dbReference>
<name>A0A067L5P6_JATCU</name>
<dbReference type="Pfam" id="PF13041">
    <property type="entry name" value="PPR_2"/>
    <property type="match status" value="2"/>
</dbReference>
<evidence type="ECO:0008006" key="6">
    <source>
        <dbReference type="Google" id="ProtNLM"/>
    </source>
</evidence>
<dbReference type="Pfam" id="PF12854">
    <property type="entry name" value="PPR_1"/>
    <property type="match status" value="1"/>
</dbReference>